<dbReference type="Proteomes" id="UP001283361">
    <property type="component" value="Unassembled WGS sequence"/>
</dbReference>
<organism evidence="2 3">
    <name type="scientific">Elysia crispata</name>
    <name type="common">lettuce slug</name>
    <dbReference type="NCBI Taxonomy" id="231223"/>
    <lineage>
        <taxon>Eukaryota</taxon>
        <taxon>Metazoa</taxon>
        <taxon>Spiralia</taxon>
        <taxon>Lophotrochozoa</taxon>
        <taxon>Mollusca</taxon>
        <taxon>Gastropoda</taxon>
        <taxon>Heterobranchia</taxon>
        <taxon>Euthyneura</taxon>
        <taxon>Panpulmonata</taxon>
        <taxon>Sacoglossa</taxon>
        <taxon>Placobranchoidea</taxon>
        <taxon>Plakobranchidae</taxon>
        <taxon>Elysia</taxon>
    </lineage>
</organism>
<keyword evidence="3" id="KW-1185">Reference proteome</keyword>
<evidence type="ECO:0000313" key="2">
    <source>
        <dbReference type="EMBL" id="KAK3751610.1"/>
    </source>
</evidence>
<reference evidence="2" key="1">
    <citation type="journal article" date="2023" name="G3 (Bethesda)">
        <title>A reference genome for the long-term kleptoplast-retaining sea slug Elysia crispata morphotype clarki.</title>
        <authorList>
            <person name="Eastman K.E."/>
            <person name="Pendleton A.L."/>
            <person name="Shaikh M.A."/>
            <person name="Suttiyut T."/>
            <person name="Ogas R."/>
            <person name="Tomko P."/>
            <person name="Gavelis G."/>
            <person name="Widhalm J.R."/>
            <person name="Wisecaver J.H."/>
        </authorList>
    </citation>
    <scope>NUCLEOTIDE SEQUENCE</scope>
    <source>
        <strain evidence="2">ECLA1</strain>
    </source>
</reference>
<gene>
    <name evidence="2" type="ORF">RRG08_012672</name>
</gene>
<name>A0AAE0YNK3_9GAST</name>
<dbReference type="EMBL" id="JAWDGP010005812">
    <property type="protein sequence ID" value="KAK3751610.1"/>
    <property type="molecule type" value="Genomic_DNA"/>
</dbReference>
<sequence>MTGRATRQPAAAPASRQRQNTTAPARSWKGWIDEIRLQHKLIRLGINSGSLCSSRFYPLGYVATIHTKTRVVFWSVSNLAKPHGQHNDLCCGDNILIDPPLCRARHQRQSEGGTLAGRHGKAAACGLSAKWPS</sequence>
<accession>A0AAE0YNK3</accession>
<protein>
    <submittedName>
        <fullName evidence="2">Uncharacterized protein</fullName>
    </submittedName>
</protein>
<feature type="compositionally biased region" description="Low complexity" evidence="1">
    <location>
        <begin position="1"/>
        <end position="19"/>
    </location>
</feature>
<feature type="region of interest" description="Disordered" evidence="1">
    <location>
        <begin position="1"/>
        <end position="25"/>
    </location>
</feature>
<evidence type="ECO:0000256" key="1">
    <source>
        <dbReference type="SAM" id="MobiDB-lite"/>
    </source>
</evidence>
<comment type="caution">
    <text evidence="2">The sequence shown here is derived from an EMBL/GenBank/DDBJ whole genome shotgun (WGS) entry which is preliminary data.</text>
</comment>
<proteinExistence type="predicted"/>
<dbReference type="AlphaFoldDB" id="A0AAE0YNK3"/>
<evidence type="ECO:0000313" key="3">
    <source>
        <dbReference type="Proteomes" id="UP001283361"/>
    </source>
</evidence>